<organism evidence="2 3">
    <name type="scientific">Brevinema andersonii</name>
    <dbReference type="NCBI Taxonomy" id="34097"/>
    <lineage>
        <taxon>Bacteria</taxon>
        <taxon>Pseudomonadati</taxon>
        <taxon>Spirochaetota</taxon>
        <taxon>Spirochaetia</taxon>
        <taxon>Brevinematales</taxon>
        <taxon>Brevinemataceae</taxon>
        <taxon>Brevinema</taxon>
    </lineage>
</organism>
<dbReference type="EMBL" id="FOKY01000001">
    <property type="protein sequence ID" value="SFB67839.1"/>
    <property type="molecule type" value="Genomic_DNA"/>
</dbReference>
<keyword evidence="1" id="KW-1133">Transmembrane helix</keyword>
<evidence type="ECO:0000313" key="3">
    <source>
        <dbReference type="Proteomes" id="UP000240042"/>
    </source>
</evidence>
<dbReference type="Proteomes" id="UP000240042">
    <property type="component" value="Unassembled WGS sequence"/>
</dbReference>
<accession>A0A1I1CYL1</accession>
<proteinExistence type="predicted"/>
<gene>
    <name evidence="2" type="ORF">SAMN02745150_00113</name>
</gene>
<keyword evidence="1" id="KW-0472">Membrane</keyword>
<evidence type="ECO:0000313" key="2">
    <source>
        <dbReference type="EMBL" id="SFB67839.1"/>
    </source>
</evidence>
<evidence type="ECO:0000256" key="1">
    <source>
        <dbReference type="SAM" id="Phobius"/>
    </source>
</evidence>
<sequence>MIISASSITVAFILENNLLRVSQIYLYTALFVFLLSMIICYPFFKLCDQTAVIVKHYIETRKSFGGYRERFK</sequence>
<reference evidence="3" key="1">
    <citation type="submission" date="2016-10" db="EMBL/GenBank/DDBJ databases">
        <authorList>
            <person name="Varghese N."/>
            <person name="Submissions S."/>
        </authorList>
    </citation>
    <scope>NUCLEOTIDE SEQUENCE [LARGE SCALE GENOMIC DNA]</scope>
    <source>
        <strain evidence="3">ATCC 43811</strain>
    </source>
</reference>
<feature type="transmembrane region" description="Helical" evidence="1">
    <location>
        <begin position="24"/>
        <end position="44"/>
    </location>
</feature>
<protein>
    <submittedName>
        <fullName evidence="2">Uncharacterized protein</fullName>
    </submittedName>
</protein>
<dbReference type="STRING" id="34097.SAMN02745150_00113"/>
<keyword evidence="3" id="KW-1185">Reference proteome</keyword>
<dbReference type="AlphaFoldDB" id="A0A1I1CYL1"/>
<keyword evidence="1" id="KW-0812">Transmembrane</keyword>
<name>A0A1I1CYL1_BREAD</name>